<reference evidence="6 7" key="1">
    <citation type="submission" date="2019-03" db="EMBL/GenBank/DDBJ databases">
        <authorList>
            <consortium name="Pathogen Informatics"/>
        </authorList>
    </citation>
    <scope>NUCLEOTIDE SEQUENCE [LARGE SCALE GENOMIC DNA]</scope>
    <source>
        <strain evidence="6 7">NCTC12998</strain>
    </source>
</reference>
<dbReference type="AlphaFoldDB" id="A0A485CPK9"/>
<keyword evidence="2" id="KW-0677">Repeat</keyword>
<dbReference type="InterPro" id="IPR050107">
    <property type="entry name" value="ABC_carbohydrate_import_ATPase"/>
</dbReference>
<dbReference type="GO" id="GO:0005524">
    <property type="term" value="F:ATP binding"/>
    <property type="evidence" value="ECO:0007669"/>
    <property type="project" value="UniProtKB-KW"/>
</dbReference>
<dbReference type="SUPFAM" id="SSF52540">
    <property type="entry name" value="P-loop containing nucleoside triphosphate hydrolases"/>
    <property type="match status" value="1"/>
</dbReference>
<dbReference type="EC" id="3.6.3.17" evidence="6"/>
<keyword evidence="4 6" id="KW-0067">ATP-binding</keyword>
<keyword evidence="1" id="KW-0813">Transport</keyword>
<dbReference type="InterPro" id="IPR027417">
    <property type="entry name" value="P-loop_NTPase"/>
</dbReference>
<dbReference type="InterPro" id="IPR003439">
    <property type="entry name" value="ABC_transporter-like_ATP-bd"/>
</dbReference>
<evidence type="ECO:0000256" key="1">
    <source>
        <dbReference type="ARBA" id="ARBA00022448"/>
    </source>
</evidence>
<evidence type="ECO:0000256" key="3">
    <source>
        <dbReference type="ARBA" id="ARBA00022741"/>
    </source>
</evidence>
<name>A0A485CPK9_RAOPL</name>
<dbReference type="EMBL" id="CAADJE010000029">
    <property type="protein sequence ID" value="VFS86424.1"/>
    <property type="molecule type" value="Genomic_DNA"/>
</dbReference>
<dbReference type="PANTHER" id="PTHR43790">
    <property type="entry name" value="CARBOHYDRATE TRANSPORT ATP-BINDING PROTEIN MG119-RELATED"/>
    <property type="match status" value="1"/>
</dbReference>
<protein>
    <submittedName>
        <fullName evidence="6">Xylose import ATP-binding protein XylG</fullName>
        <ecNumber evidence="6">3.6.3.17</ecNumber>
    </submittedName>
</protein>
<dbReference type="PANTHER" id="PTHR43790:SF9">
    <property type="entry name" value="GALACTOFURANOSE TRANSPORTER ATP-BINDING PROTEIN YTFR"/>
    <property type="match status" value="1"/>
</dbReference>
<evidence type="ECO:0000259" key="5">
    <source>
        <dbReference type="Pfam" id="PF00005"/>
    </source>
</evidence>
<keyword evidence="6" id="KW-0378">Hydrolase</keyword>
<evidence type="ECO:0000256" key="2">
    <source>
        <dbReference type="ARBA" id="ARBA00022737"/>
    </source>
</evidence>
<gene>
    <name evidence="6" type="primary">xylG_4</name>
    <name evidence="6" type="ORF">NCTC12998_06207</name>
</gene>
<organism evidence="6 7">
    <name type="scientific">Raoultella planticola</name>
    <name type="common">Klebsiella planticola</name>
    <dbReference type="NCBI Taxonomy" id="575"/>
    <lineage>
        <taxon>Bacteria</taxon>
        <taxon>Pseudomonadati</taxon>
        <taxon>Pseudomonadota</taxon>
        <taxon>Gammaproteobacteria</taxon>
        <taxon>Enterobacterales</taxon>
        <taxon>Enterobacteriaceae</taxon>
        <taxon>Klebsiella/Raoultella group</taxon>
        <taxon>Raoultella</taxon>
    </lineage>
</organism>
<dbReference type="Pfam" id="PF00005">
    <property type="entry name" value="ABC_tran"/>
    <property type="match status" value="1"/>
</dbReference>
<feature type="domain" description="ABC transporter" evidence="5">
    <location>
        <begin position="21"/>
        <end position="133"/>
    </location>
</feature>
<evidence type="ECO:0000313" key="7">
    <source>
        <dbReference type="Proteomes" id="UP000345637"/>
    </source>
</evidence>
<evidence type="ECO:0000313" key="6">
    <source>
        <dbReference type="EMBL" id="VFS86424.1"/>
    </source>
</evidence>
<dbReference type="Proteomes" id="UP000345637">
    <property type="component" value="Unassembled WGS sequence"/>
</dbReference>
<dbReference type="Gene3D" id="3.40.50.300">
    <property type="entry name" value="P-loop containing nucleotide triphosphate hydrolases"/>
    <property type="match status" value="1"/>
</dbReference>
<sequence>MTANRLEMNNINLAFSGFRALSNVAFTLRGGSVHALTGANGAGKSTLMAVLCGTHAHYEGEIVINNQPVSVRSPRDAKQLGIHLVQQEVDVALVPGLSIAENIMLDRLAEPGLGFSWRAVREQAREALAQAGYYARCASPHRQLYPGGETADSAGPRAVAPLPVFDSG</sequence>
<accession>A0A485CPK9</accession>
<evidence type="ECO:0000256" key="4">
    <source>
        <dbReference type="ARBA" id="ARBA00022840"/>
    </source>
</evidence>
<dbReference type="GO" id="GO:0016887">
    <property type="term" value="F:ATP hydrolysis activity"/>
    <property type="evidence" value="ECO:0007669"/>
    <property type="project" value="InterPro"/>
</dbReference>
<proteinExistence type="predicted"/>
<keyword evidence="3" id="KW-0547">Nucleotide-binding</keyword>